<sequence length="294" mass="32777">MKDTDQDKSRSASRPKEQMTAWERWELPLLDEQGNEVEEKDVRPVTAGELEDIRKAAHDDGHAEGRKAGYQEGFEQGRKDGHTEGHATGEAEGREQGRQQALEQTRQQVSASMDRLEHLLGELVLPIKRHEEEIETVLVNLTTALARSVVYRELSLDSSQIRQVVRQALSVLPSTATNLRIHIHPDDIEPVREVAERLETEPRLIEDESLMPGGCRVESGHSLVDYTVEKRFQRAVQGMLEEQLGDGVDVDTADTDLAMGELTDFHRDVLSGSAMEPDSTGPQASEDDNDLPSG</sequence>
<feature type="compositionally biased region" description="Basic and acidic residues" evidence="10">
    <location>
        <begin position="1"/>
        <end position="17"/>
    </location>
</feature>
<dbReference type="InterPro" id="IPR018035">
    <property type="entry name" value="Flagellar_FliH/T3SS_HrpE"/>
</dbReference>
<gene>
    <name evidence="12" type="ORF">HNR38_001765</name>
</gene>
<dbReference type="GO" id="GO:0071973">
    <property type="term" value="P:bacterial-type flagellum-dependent cell motility"/>
    <property type="evidence" value="ECO:0007669"/>
    <property type="project" value="InterPro"/>
</dbReference>
<dbReference type="Proteomes" id="UP000591735">
    <property type="component" value="Unassembled WGS sequence"/>
</dbReference>
<dbReference type="AlphaFoldDB" id="A0A840UJH0"/>
<name>A0A840UJH0_9GAMM</name>
<dbReference type="InterPro" id="IPR051472">
    <property type="entry name" value="T3SS_Stator/FliH"/>
</dbReference>
<dbReference type="PANTHER" id="PTHR34982:SF1">
    <property type="entry name" value="FLAGELLAR ASSEMBLY PROTEIN FLIH"/>
    <property type="match status" value="1"/>
</dbReference>
<keyword evidence="5" id="KW-0813">Transport</keyword>
<dbReference type="InterPro" id="IPR000563">
    <property type="entry name" value="Flag_FliH"/>
</dbReference>
<dbReference type="GO" id="GO:0005829">
    <property type="term" value="C:cytosol"/>
    <property type="evidence" value="ECO:0007669"/>
    <property type="project" value="TreeGrafter"/>
</dbReference>
<reference evidence="12 13" key="1">
    <citation type="submission" date="2020-08" db="EMBL/GenBank/DDBJ databases">
        <title>Genomic Encyclopedia of Type Strains, Phase IV (KMG-IV): sequencing the most valuable type-strain genomes for metagenomic binning, comparative biology and taxonomic classification.</title>
        <authorList>
            <person name="Goeker M."/>
        </authorList>
    </citation>
    <scope>NUCLEOTIDE SEQUENCE [LARGE SCALE GENOMIC DNA]</scope>
    <source>
        <strain evidence="12 13">DSM 22359</strain>
    </source>
</reference>
<dbReference type="GO" id="GO:0044781">
    <property type="term" value="P:bacterial-type flagellum organization"/>
    <property type="evidence" value="ECO:0007669"/>
    <property type="project" value="UniProtKB-KW"/>
</dbReference>
<comment type="function">
    <text evidence="1">Needed for flagellar regrowth and assembly.</text>
</comment>
<dbReference type="Pfam" id="PF02108">
    <property type="entry name" value="FliH"/>
    <property type="match status" value="1"/>
</dbReference>
<dbReference type="SUPFAM" id="SSF160527">
    <property type="entry name" value="V-type ATPase subunit E-like"/>
    <property type="match status" value="1"/>
</dbReference>
<keyword evidence="12" id="KW-0966">Cell projection</keyword>
<keyword evidence="6" id="KW-0963">Cytoplasm</keyword>
<feature type="compositionally biased region" description="Acidic residues" evidence="10">
    <location>
        <begin position="285"/>
        <end position="294"/>
    </location>
</feature>
<keyword evidence="8" id="KW-0653">Protein transport</keyword>
<accession>A0A840UJH0</accession>
<evidence type="ECO:0000256" key="3">
    <source>
        <dbReference type="ARBA" id="ARBA00006602"/>
    </source>
</evidence>
<feature type="region of interest" description="Disordered" evidence="10">
    <location>
        <begin position="270"/>
        <end position="294"/>
    </location>
</feature>
<evidence type="ECO:0000256" key="4">
    <source>
        <dbReference type="ARBA" id="ARBA00016507"/>
    </source>
</evidence>
<protein>
    <recommendedName>
        <fullName evidence="4">Flagellar assembly protein FliH</fullName>
    </recommendedName>
</protein>
<keyword evidence="12" id="KW-0969">Cilium</keyword>
<keyword evidence="13" id="KW-1185">Reference proteome</keyword>
<dbReference type="PANTHER" id="PTHR34982">
    <property type="entry name" value="YOP PROTEINS TRANSLOCATION PROTEIN L"/>
    <property type="match status" value="1"/>
</dbReference>
<evidence type="ECO:0000259" key="11">
    <source>
        <dbReference type="Pfam" id="PF02108"/>
    </source>
</evidence>
<dbReference type="GO" id="GO:0015031">
    <property type="term" value="P:protein transport"/>
    <property type="evidence" value="ECO:0007669"/>
    <property type="project" value="UniProtKB-KW"/>
</dbReference>
<feature type="domain" description="Flagellar assembly protein FliH/Type III secretion system HrpE" evidence="11">
    <location>
        <begin position="112"/>
        <end position="234"/>
    </location>
</feature>
<keyword evidence="12" id="KW-0282">Flagellum</keyword>
<evidence type="ECO:0000256" key="2">
    <source>
        <dbReference type="ARBA" id="ARBA00004496"/>
    </source>
</evidence>
<comment type="subcellular location">
    <subcellularLocation>
        <location evidence="2">Cytoplasm</location>
    </subcellularLocation>
</comment>
<evidence type="ECO:0000313" key="12">
    <source>
        <dbReference type="EMBL" id="MBB5321276.1"/>
    </source>
</evidence>
<dbReference type="EMBL" id="JACHFE010000004">
    <property type="protein sequence ID" value="MBB5321276.1"/>
    <property type="molecule type" value="Genomic_DNA"/>
</dbReference>
<proteinExistence type="inferred from homology"/>
<evidence type="ECO:0000256" key="5">
    <source>
        <dbReference type="ARBA" id="ARBA00022448"/>
    </source>
</evidence>
<evidence type="ECO:0000256" key="1">
    <source>
        <dbReference type="ARBA" id="ARBA00003041"/>
    </source>
</evidence>
<keyword evidence="7" id="KW-1005">Bacterial flagellum biogenesis</keyword>
<evidence type="ECO:0000256" key="6">
    <source>
        <dbReference type="ARBA" id="ARBA00022490"/>
    </source>
</evidence>
<keyword evidence="9" id="KW-1006">Bacterial flagellum protein export</keyword>
<dbReference type="PRINTS" id="PR01003">
    <property type="entry name" value="FLGFLIH"/>
</dbReference>
<feature type="compositionally biased region" description="Basic and acidic residues" evidence="10">
    <location>
        <begin position="51"/>
        <end position="97"/>
    </location>
</feature>
<feature type="region of interest" description="Disordered" evidence="10">
    <location>
        <begin position="1"/>
        <end position="109"/>
    </location>
</feature>
<evidence type="ECO:0000256" key="8">
    <source>
        <dbReference type="ARBA" id="ARBA00022927"/>
    </source>
</evidence>
<evidence type="ECO:0000256" key="7">
    <source>
        <dbReference type="ARBA" id="ARBA00022795"/>
    </source>
</evidence>
<organism evidence="12 13">
    <name type="scientific">Marinobacter oulmenensis</name>
    <dbReference type="NCBI Taxonomy" id="643747"/>
    <lineage>
        <taxon>Bacteria</taxon>
        <taxon>Pseudomonadati</taxon>
        <taxon>Pseudomonadota</taxon>
        <taxon>Gammaproteobacteria</taxon>
        <taxon>Pseudomonadales</taxon>
        <taxon>Marinobacteraceae</taxon>
        <taxon>Marinobacter</taxon>
    </lineage>
</organism>
<evidence type="ECO:0000313" key="13">
    <source>
        <dbReference type="Proteomes" id="UP000591735"/>
    </source>
</evidence>
<feature type="compositionally biased region" description="Polar residues" evidence="10">
    <location>
        <begin position="98"/>
        <end position="109"/>
    </location>
</feature>
<evidence type="ECO:0000256" key="9">
    <source>
        <dbReference type="ARBA" id="ARBA00023225"/>
    </source>
</evidence>
<evidence type="ECO:0000256" key="10">
    <source>
        <dbReference type="SAM" id="MobiDB-lite"/>
    </source>
</evidence>
<comment type="caution">
    <text evidence="12">The sequence shown here is derived from an EMBL/GenBank/DDBJ whole genome shotgun (WGS) entry which is preliminary data.</text>
</comment>
<dbReference type="GO" id="GO:0003774">
    <property type="term" value="F:cytoskeletal motor activity"/>
    <property type="evidence" value="ECO:0007669"/>
    <property type="project" value="InterPro"/>
</dbReference>
<dbReference type="GO" id="GO:0009288">
    <property type="term" value="C:bacterial-type flagellum"/>
    <property type="evidence" value="ECO:0007669"/>
    <property type="project" value="InterPro"/>
</dbReference>
<dbReference type="RefSeq" id="WP_183702399.1">
    <property type="nucleotide sequence ID" value="NZ_JACHFE010000004.1"/>
</dbReference>
<comment type="similarity">
    <text evidence="3">Belongs to the FliH family.</text>
</comment>